<feature type="signal peptide" evidence="2">
    <location>
        <begin position="1"/>
        <end position="15"/>
    </location>
</feature>
<evidence type="ECO:0000256" key="2">
    <source>
        <dbReference type="SAM" id="SignalP"/>
    </source>
</evidence>
<evidence type="ECO:0000313" key="4">
    <source>
        <dbReference type="EMBL" id="SES93624.1"/>
    </source>
</evidence>
<dbReference type="AlphaFoldDB" id="A0A1I0AH77"/>
<keyword evidence="1" id="KW-0812">Transmembrane</keyword>
<accession>A0A1I0AH77</accession>
<dbReference type="Proteomes" id="UP000199345">
    <property type="component" value="Unassembled WGS sequence"/>
</dbReference>
<keyword evidence="1" id="KW-0472">Membrane</keyword>
<feature type="transmembrane region" description="Helical" evidence="1">
    <location>
        <begin position="432"/>
        <end position="452"/>
    </location>
</feature>
<evidence type="ECO:0000256" key="1">
    <source>
        <dbReference type="SAM" id="Phobius"/>
    </source>
</evidence>
<sequence length="581" mass="65019">MFLFCLLLGPVQAVAALTAQLDRERITEGETVRLTIEAAGQISTMPDTRALEQDFEIAGTMSGSRVNIINGKMDSRTTWTISLIPLRSGQLTIPPLQINNEYTPELTLQVVAASAGNEPDTAAPIFLETSVDKTDPYVQGMVRYTQRVFFAVNLAQGSLSEPEHENMLVRKVGEDREYTTLRNGRSYTVIEREFVVFPQVSGKLVIPSAVLNAQIPEASNRQDPFFDRFFSSTRPVRLRGEAITLDVRPRPDQSKSPYWLPSEAVELHETWEPEDSQINIGEPVTRNISITALGVTGEQLPELKLTDPEGFKLYPDRAQSRTQNQSGTVQGEKTLRLAYMPTQPGKHTLPAITLHWWDTATDSEQVAKLPERTVEVLPAAGQQQEDVATNIPGVDYAQNRSTQQSTERAGSQLFPADRTGRFTGSPTAGDSGWFWVALLFATLWLITLGLFWRVRRMQRMQLQSDGAEKPPFEELENARQARKRFLAACRGNNPQQARHFLLKWAACHWHDSPPIGLDELSSRLNDPAIDATLTQLDRVLYQDNQESWNGRELAKLITELPKTVHASKDKRGGSALPELYS</sequence>
<dbReference type="InterPro" id="IPR025738">
    <property type="entry name" value="BatD"/>
</dbReference>
<dbReference type="PANTHER" id="PTHR40940:SF1">
    <property type="entry name" value="PROTEIN BATD"/>
    <property type="match status" value="1"/>
</dbReference>
<protein>
    <submittedName>
        <fullName evidence="4">Oxygen tolerance</fullName>
    </submittedName>
</protein>
<keyword evidence="2" id="KW-0732">Signal</keyword>
<reference evidence="5" key="1">
    <citation type="submission" date="2016-10" db="EMBL/GenBank/DDBJ databases">
        <authorList>
            <person name="Varghese N."/>
            <person name="Submissions S."/>
        </authorList>
    </citation>
    <scope>NUCLEOTIDE SEQUENCE [LARGE SCALE GENOMIC DNA]</scope>
    <source>
        <strain evidence="5">Nm71</strain>
    </source>
</reference>
<organism evidence="4 5">
    <name type="scientific">Nitrosomonas marina</name>
    <dbReference type="NCBI Taxonomy" id="917"/>
    <lineage>
        <taxon>Bacteria</taxon>
        <taxon>Pseudomonadati</taxon>
        <taxon>Pseudomonadota</taxon>
        <taxon>Betaproteobacteria</taxon>
        <taxon>Nitrosomonadales</taxon>
        <taxon>Nitrosomonadaceae</taxon>
        <taxon>Nitrosomonas</taxon>
    </lineage>
</organism>
<keyword evidence="5" id="KW-1185">Reference proteome</keyword>
<dbReference type="Pfam" id="PF25607">
    <property type="entry name" value="DUF7939"/>
    <property type="match status" value="1"/>
</dbReference>
<gene>
    <name evidence="4" type="ORF">SAMN05216326_10752</name>
</gene>
<name>A0A1I0AH77_9PROT</name>
<dbReference type="EMBL" id="FOIA01000007">
    <property type="protein sequence ID" value="SES93624.1"/>
    <property type="molecule type" value="Genomic_DNA"/>
</dbReference>
<feature type="domain" description="DUF7939" evidence="3">
    <location>
        <begin position="479"/>
        <end position="562"/>
    </location>
</feature>
<feature type="chain" id="PRO_5013311987" evidence="2">
    <location>
        <begin position="16"/>
        <end position="581"/>
    </location>
</feature>
<dbReference type="InterPro" id="IPR057699">
    <property type="entry name" value="DUF7939"/>
</dbReference>
<evidence type="ECO:0000259" key="3">
    <source>
        <dbReference type="Pfam" id="PF25607"/>
    </source>
</evidence>
<dbReference type="PANTHER" id="PTHR40940">
    <property type="entry name" value="PROTEIN BATD-RELATED"/>
    <property type="match status" value="1"/>
</dbReference>
<dbReference type="Pfam" id="PF13584">
    <property type="entry name" value="BatD"/>
    <property type="match status" value="2"/>
</dbReference>
<keyword evidence="1" id="KW-1133">Transmembrane helix</keyword>
<evidence type="ECO:0000313" key="5">
    <source>
        <dbReference type="Proteomes" id="UP000199345"/>
    </source>
</evidence>
<proteinExistence type="predicted"/>